<dbReference type="Pfam" id="PF13404">
    <property type="entry name" value="HTH_AsnC-type"/>
    <property type="match status" value="1"/>
</dbReference>
<dbReference type="InterPro" id="IPR019888">
    <property type="entry name" value="Tscrpt_reg_AsnC-like"/>
</dbReference>
<dbReference type="InterPro" id="IPR036388">
    <property type="entry name" value="WH-like_DNA-bd_sf"/>
</dbReference>
<gene>
    <name evidence="5" type="ORF">KFZ73_15830</name>
</gene>
<evidence type="ECO:0000313" key="6">
    <source>
        <dbReference type="Proteomes" id="UP000676853"/>
    </source>
</evidence>
<evidence type="ECO:0000313" key="5">
    <source>
        <dbReference type="EMBL" id="MBS4102703.1"/>
    </source>
</evidence>
<dbReference type="SMART" id="SM00344">
    <property type="entry name" value="HTH_ASNC"/>
    <property type="match status" value="1"/>
</dbReference>
<dbReference type="PROSITE" id="PS50956">
    <property type="entry name" value="HTH_ASNC_2"/>
    <property type="match status" value="1"/>
</dbReference>
<reference evidence="5 6" key="1">
    <citation type="submission" date="2021-04" db="EMBL/GenBank/DDBJ databases">
        <title>Whole genome sequence analysis of a thiophenic sulfur metabolizing bacteria.</title>
        <authorList>
            <person name="Akhtar N."/>
            <person name="Akram J."/>
            <person name="Aslam A."/>
        </authorList>
    </citation>
    <scope>NUCLEOTIDE SEQUENCE [LARGE SCALE GENOMIC DNA]</scope>
    <source>
        <strain evidence="5 6">3OW</strain>
    </source>
</reference>
<sequence length="143" mass="15982">ELQVDADRTLRDLGDIVGLSPSAVQRRVQKYKRAGLIRTVAQIVPDHVPTLTQALVLLSLGTETPDTHRRLTDALRAHPAIQQCMLLSGKWDYAVVVSAGSVRELRDVCTELFKADENIRRYDTMFILDTVVGGTRIPVQYLN</sequence>
<keyword evidence="1" id="KW-0805">Transcription regulation</keyword>
<protein>
    <submittedName>
        <fullName evidence="5">Lrp/AsnC family transcriptional regulator</fullName>
    </submittedName>
</protein>
<evidence type="ECO:0000259" key="4">
    <source>
        <dbReference type="PROSITE" id="PS50956"/>
    </source>
</evidence>
<dbReference type="SUPFAM" id="SSF54909">
    <property type="entry name" value="Dimeric alpha+beta barrel"/>
    <property type="match status" value="1"/>
</dbReference>
<dbReference type="PANTHER" id="PTHR30154:SF34">
    <property type="entry name" value="TRANSCRIPTIONAL REGULATOR AZLB"/>
    <property type="match status" value="1"/>
</dbReference>
<keyword evidence="2" id="KW-0238">DNA-binding</keyword>
<dbReference type="InterPro" id="IPR019887">
    <property type="entry name" value="Tscrpt_reg_AsnC/Lrp_C"/>
</dbReference>
<dbReference type="PANTHER" id="PTHR30154">
    <property type="entry name" value="LEUCINE-RESPONSIVE REGULATORY PROTEIN"/>
    <property type="match status" value="1"/>
</dbReference>
<dbReference type="InterPro" id="IPR000485">
    <property type="entry name" value="AsnC-type_HTH_dom"/>
</dbReference>
<proteinExistence type="predicted"/>
<dbReference type="InterPro" id="IPR036390">
    <property type="entry name" value="WH_DNA-bd_sf"/>
</dbReference>
<dbReference type="InterPro" id="IPR011008">
    <property type="entry name" value="Dimeric_a/b-barrel"/>
</dbReference>
<name>A0ABS5NEP1_TSUPA</name>
<comment type="caution">
    <text evidence="5">The sequence shown here is derived from an EMBL/GenBank/DDBJ whole genome shotgun (WGS) entry which is preliminary data.</text>
</comment>
<evidence type="ECO:0000256" key="3">
    <source>
        <dbReference type="ARBA" id="ARBA00023163"/>
    </source>
</evidence>
<dbReference type="SUPFAM" id="SSF46785">
    <property type="entry name" value="Winged helix' DNA-binding domain"/>
    <property type="match status" value="1"/>
</dbReference>
<organism evidence="5 6">
    <name type="scientific">Tsukamurella paurometabola</name>
    <name type="common">Corynebacterium paurometabolum</name>
    <dbReference type="NCBI Taxonomy" id="2061"/>
    <lineage>
        <taxon>Bacteria</taxon>
        <taxon>Bacillati</taxon>
        <taxon>Actinomycetota</taxon>
        <taxon>Actinomycetes</taxon>
        <taxon>Mycobacteriales</taxon>
        <taxon>Tsukamurellaceae</taxon>
        <taxon>Tsukamurella</taxon>
    </lineage>
</organism>
<dbReference type="Pfam" id="PF01037">
    <property type="entry name" value="AsnC_trans_reg"/>
    <property type="match status" value="1"/>
</dbReference>
<accession>A0ABS5NEP1</accession>
<keyword evidence="6" id="KW-1185">Reference proteome</keyword>
<evidence type="ECO:0000256" key="1">
    <source>
        <dbReference type="ARBA" id="ARBA00023015"/>
    </source>
</evidence>
<dbReference type="EMBL" id="JAGXOE010000039">
    <property type="protein sequence ID" value="MBS4102703.1"/>
    <property type="molecule type" value="Genomic_DNA"/>
</dbReference>
<dbReference type="Proteomes" id="UP000676853">
    <property type="component" value="Unassembled WGS sequence"/>
</dbReference>
<feature type="domain" description="HTH asnC-type" evidence="4">
    <location>
        <begin position="1"/>
        <end position="63"/>
    </location>
</feature>
<feature type="non-terminal residue" evidence="5">
    <location>
        <position position="1"/>
    </location>
</feature>
<dbReference type="Gene3D" id="1.10.10.10">
    <property type="entry name" value="Winged helix-like DNA-binding domain superfamily/Winged helix DNA-binding domain"/>
    <property type="match status" value="1"/>
</dbReference>
<dbReference type="RefSeq" id="WP_212554285.1">
    <property type="nucleotide sequence ID" value="NZ_JAGXOE010000039.1"/>
</dbReference>
<keyword evidence="3" id="KW-0804">Transcription</keyword>
<dbReference type="Gene3D" id="3.30.70.920">
    <property type="match status" value="1"/>
</dbReference>
<evidence type="ECO:0000256" key="2">
    <source>
        <dbReference type="ARBA" id="ARBA00023125"/>
    </source>
</evidence>